<comment type="caution">
    <text evidence="1">The sequence shown here is derived from an EMBL/GenBank/DDBJ whole genome shotgun (WGS) entry which is preliminary data.</text>
</comment>
<keyword evidence="2" id="KW-1185">Reference proteome</keyword>
<dbReference type="AlphaFoldDB" id="A0AAV4XKU5"/>
<proteinExistence type="predicted"/>
<dbReference type="Proteomes" id="UP001054945">
    <property type="component" value="Unassembled WGS sequence"/>
</dbReference>
<protein>
    <submittedName>
        <fullName evidence="1">Uncharacterized protein</fullName>
    </submittedName>
</protein>
<organism evidence="1 2">
    <name type="scientific">Caerostris extrusa</name>
    <name type="common">Bark spider</name>
    <name type="synonym">Caerostris bankana</name>
    <dbReference type="NCBI Taxonomy" id="172846"/>
    <lineage>
        <taxon>Eukaryota</taxon>
        <taxon>Metazoa</taxon>
        <taxon>Ecdysozoa</taxon>
        <taxon>Arthropoda</taxon>
        <taxon>Chelicerata</taxon>
        <taxon>Arachnida</taxon>
        <taxon>Araneae</taxon>
        <taxon>Araneomorphae</taxon>
        <taxon>Entelegynae</taxon>
        <taxon>Araneoidea</taxon>
        <taxon>Araneidae</taxon>
        <taxon>Caerostris</taxon>
    </lineage>
</organism>
<reference evidence="1 2" key="1">
    <citation type="submission" date="2021-06" db="EMBL/GenBank/DDBJ databases">
        <title>Caerostris extrusa draft genome.</title>
        <authorList>
            <person name="Kono N."/>
            <person name="Arakawa K."/>
        </authorList>
    </citation>
    <scope>NUCLEOTIDE SEQUENCE [LARGE SCALE GENOMIC DNA]</scope>
</reference>
<name>A0AAV4XKU5_CAEEX</name>
<dbReference type="EMBL" id="BPLR01000554">
    <property type="protein sequence ID" value="GIY95606.1"/>
    <property type="molecule type" value="Genomic_DNA"/>
</dbReference>
<evidence type="ECO:0000313" key="2">
    <source>
        <dbReference type="Proteomes" id="UP001054945"/>
    </source>
</evidence>
<evidence type="ECO:0000313" key="1">
    <source>
        <dbReference type="EMBL" id="GIY95606.1"/>
    </source>
</evidence>
<sequence>MLWMYDSRLLAAYVHHVIKPVLIYDPVLERHQANFANCYSANLHLLDNEYPETQDVVPSGGRTPSTCTVSYELHRLRSSVGKNNKTGPRSQEMCRAFCRLIYLSECQDCDLNQRVYTESMKLCPYSMDYPNSCVEKLRNDIDECKLNCKPECLKLKYKYAKKQITQNHFLQKLTMGDSD</sequence>
<gene>
    <name evidence="1" type="ORF">CEXT_335401</name>
</gene>
<accession>A0AAV4XKU5</accession>